<dbReference type="Gene3D" id="3.40.33.10">
    <property type="entry name" value="CAP"/>
    <property type="match status" value="1"/>
</dbReference>
<keyword evidence="1" id="KW-0732">Signal</keyword>
<dbReference type="PANTHER" id="PTHR10334">
    <property type="entry name" value="CYSTEINE-RICH SECRETORY PROTEIN-RELATED"/>
    <property type="match status" value="1"/>
</dbReference>
<accession>A0A371CT66</accession>
<evidence type="ECO:0000313" key="4">
    <source>
        <dbReference type="Proteomes" id="UP000256964"/>
    </source>
</evidence>
<evidence type="ECO:0000313" key="3">
    <source>
        <dbReference type="EMBL" id="RDX43488.1"/>
    </source>
</evidence>
<dbReference type="SMART" id="SM00198">
    <property type="entry name" value="SCP"/>
    <property type="match status" value="1"/>
</dbReference>
<dbReference type="AlphaFoldDB" id="A0A371CT66"/>
<dbReference type="EMBL" id="KZ857464">
    <property type="protein sequence ID" value="RDX43488.1"/>
    <property type="molecule type" value="Genomic_DNA"/>
</dbReference>
<dbReference type="SUPFAM" id="SSF55797">
    <property type="entry name" value="PR-1-like"/>
    <property type="match status" value="1"/>
</dbReference>
<sequence>MLFKPFFALASLLAVTAAGPLVSKDTSDTDIAAYLFAHNSIRSQHGVGPLSWSDDLASKAQSWADNCVFQHSGGKLGPFGENLAAGTGSSYGIGPAVKSWTDEVSQYDPNSPQPSHFTQVVWKGSNQVGCAVASCNGIFPANFGPAQFFVCEYFPQGNIIGQFPQNVFV</sequence>
<dbReference type="InterPro" id="IPR035940">
    <property type="entry name" value="CAP_sf"/>
</dbReference>
<feature type="chain" id="PRO_5016754651" evidence="1">
    <location>
        <begin position="19"/>
        <end position="169"/>
    </location>
</feature>
<dbReference type="InterPro" id="IPR001283">
    <property type="entry name" value="CRISP-related"/>
</dbReference>
<dbReference type="Pfam" id="PF00188">
    <property type="entry name" value="CAP"/>
    <property type="match status" value="1"/>
</dbReference>
<dbReference type="Proteomes" id="UP000256964">
    <property type="component" value="Unassembled WGS sequence"/>
</dbReference>
<evidence type="ECO:0000256" key="1">
    <source>
        <dbReference type="SAM" id="SignalP"/>
    </source>
</evidence>
<feature type="signal peptide" evidence="1">
    <location>
        <begin position="1"/>
        <end position="18"/>
    </location>
</feature>
<keyword evidence="4" id="KW-1185">Reference proteome</keyword>
<organism evidence="3 4">
    <name type="scientific">Lentinus brumalis</name>
    <dbReference type="NCBI Taxonomy" id="2498619"/>
    <lineage>
        <taxon>Eukaryota</taxon>
        <taxon>Fungi</taxon>
        <taxon>Dikarya</taxon>
        <taxon>Basidiomycota</taxon>
        <taxon>Agaricomycotina</taxon>
        <taxon>Agaricomycetes</taxon>
        <taxon>Polyporales</taxon>
        <taxon>Polyporaceae</taxon>
        <taxon>Lentinus</taxon>
    </lineage>
</organism>
<dbReference type="STRING" id="139420.A0A371CT66"/>
<name>A0A371CT66_9APHY</name>
<reference evidence="3 4" key="1">
    <citation type="journal article" date="2018" name="Biotechnol. Biofuels">
        <title>Integrative visual omics of the white-rot fungus Polyporus brumalis exposes the biotechnological potential of its oxidative enzymes for delignifying raw plant biomass.</title>
        <authorList>
            <person name="Miyauchi S."/>
            <person name="Rancon A."/>
            <person name="Drula E."/>
            <person name="Hage H."/>
            <person name="Chaduli D."/>
            <person name="Favel A."/>
            <person name="Grisel S."/>
            <person name="Henrissat B."/>
            <person name="Herpoel-Gimbert I."/>
            <person name="Ruiz-Duenas F.J."/>
            <person name="Chevret D."/>
            <person name="Hainaut M."/>
            <person name="Lin J."/>
            <person name="Wang M."/>
            <person name="Pangilinan J."/>
            <person name="Lipzen A."/>
            <person name="Lesage-Meessen L."/>
            <person name="Navarro D."/>
            <person name="Riley R."/>
            <person name="Grigoriev I.V."/>
            <person name="Zhou S."/>
            <person name="Raouche S."/>
            <person name="Rosso M.N."/>
        </authorList>
    </citation>
    <scope>NUCLEOTIDE SEQUENCE [LARGE SCALE GENOMIC DNA]</scope>
    <source>
        <strain evidence="3 4">BRFM 1820</strain>
    </source>
</reference>
<dbReference type="PRINTS" id="PR00837">
    <property type="entry name" value="V5TPXLIKE"/>
</dbReference>
<feature type="domain" description="SCP" evidence="2">
    <location>
        <begin position="29"/>
        <end position="161"/>
    </location>
</feature>
<proteinExistence type="predicted"/>
<gene>
    <name evidence="3" type="ORF">OH76DRAFT_1410143</name>
</gene>
<dbReference type="OrthoDB" id="337038at2759"/>
<dbReference type="InterPro" id="IPR014044">
    <property type="entry name" value="CAP_dom"/>
</dbReference>
<protein>
    <submittedName>
        <fullName evidence="3">PR-1-like protein</fullName>
    </submittedName>
</protein>
<evidence type="ECO:0000259" key="2">
    <source>
        <dbReference type="SMART" id="SM00198"/>
    </source>
</evidence>